<gene>
    <name evidence="4" type="ordered locus">Psed_5601</name>
</gene>
<dbReference type="AlphaFoldDB" id="F4CZQ3"/>
<dbReference type="InterPro" id="IPR003646">
    <property type="entry name" value="SH3-like_bac-type"/>
</dbReference>
<sequence length="429" mass="43400">MRTGLRAALMASVVAALAAATVTPAAAAAVPANRSWSADLAAGDGSGVRTASGAVTLDNADAHPAPRDAATPRGAEGGPDLAPTGYLTLDPRTLARPTDQVDSTVAGTTPAGSSVVVDVRGRRADGGWTEWIPSTPTSATGSTAQLPETTTVVQSRLVLTGGPGAEPVVTGLQQDARPVAATEGVPDQARTESDPLTYSVFATREGLVGGTTSNGHVITDRDHFVALPSRRALSARDTSDYSVKVCAANGRCAFAPVWDVGPWNTRDDYWNPGNVRQNWGDLPQGTPEAQAAYRTGYNGGNDQFGRKVSNPAGIDLADGVFWDDLGLKDNATVTVTYLWTGSVRTSKIDTEAAAGAVEAKAGSVQIRSAPSTDAPVVGGAANGAAVPVVCTAADGWLQIGDAQFLPASAIPGAGVVGACGGTGPDSATS</sequence>
<feature type="signal peptide" evidence="2">
    <location>
        <begin position="1"/>
        <end position="27"/>
    </location>
</feature>
<dbReference type="Pfam" id="PF08239">
    <property type="entry name" value="SH3_3"/>
    <property type="match status" value="1"/>
</dbReference>
<dbReference type="STRING" id="675635.Psed_5601"/>
<evidence type="ECO:0000313" key="5">
    <source>
        <dbReference type="Proteomes" id="UP000007809"/>
    </source>
</evidence>
<proteinExistence type="predicted"/>
<keyword evidence="2" id="KW-0732">Signal</keyword>
<dbReference type="eggNOG" id="COG4991">
    <property type="taxonomic scope" value="Bacteria"/>
</dbReference>
<dbReference type="OrthoDB" id="3734014at2"/>
<evidence type="ECO:0000313" key="4">
    <source>
        <dbReference type="EMBL" id="AEA27729.1"/>
    </source>
</evidence>
<reference evidence="4 5" key="1">
    <citation type="journal article" date="2011" name="J. Bacteriol.">
        <title>Genome sequence of the 1,4-dioxane-degrading Pseudonocardia dioxanivorans strain CB1190.</title>
        <authorList>
            <person name="Sales C.M."/>
            <person name="Mahendra S."/>
            <person name="Grostern A."/>
            <person name="Parales R.E."/>
            <person name="Goodwin L.A."/>
            <person name="Woyke T."/>
            <person name="Nolan M."/>
            <person name="Lapidus A."/>
            <person name="Chertkov O."/>
            <person name="Ovchinnikova G."/>
            <person name="Sczyrba A."/>
            <person name="Alvarez-Cohen L."/>
        </authorList>
    </citation>
    <scope>NUCLEOTIDE SEQUENCE [LARGE SCALE GENOMIC DNA]</scope>
    <source>
        <strain evidence="5">ATCC 55486 / DSM 44775 / JCM 13855 / CB1190</strain>
    </source>
</reference>
<evidence type="ECO:0000256" key="2">
    <source>
        <dbReference type="SAM" id="SignalP"/>
    </source>
</evidence>
<feature type="chain" id="PRO_5003311567" evidence="2">
    <location>
        <begin position="28"/>
        <end position="429"/>
    </location>
</feature>
<feature type="domain" description="SH3b" evidence="3">
    <location>
        <begin position="363"/>
        <end position="399"/>
    </location>
</feature>
<dbReference type="Gene3D" id="2.30.30.40">
    <property type="entry name" value="SH3 Domains"/>
    <property type="match status" value="1"/>
</dbReference>
<name>F4CZQ3_PSEUX</name>
<evidence type="ECO:0000256" key="1">
    <source>
        <dbReference type="SAM" id="MobiDB-lite"/>
    </source>
</evidence>
<accession>F4CZQ3</accession>
<dbReference type="EMBL" id="CP002593">
    <property type="protein sequence ID" value="AEA27729.1"/>
    <property type="molecule type" value="Genomic_DNA"/>
</dbReference>
<dbReference type="HOGENOM" id="CLU_054743_0_0_11"/>
<feature type="region of interest" description="Disordered" evidence="1">
    <location>
        <begin position="56"/>
        <end position="90"/>
    </location>
</feature>
<dbReference type="KEGG" id="pdx:Psed_5601"/>
<keyword evidence="5" id="KW-1185">Reference proteome</keyword>
<organism evidence="4 5">
    <name type="scientific">Pseudonocardia dioxanivorans (strain ATCC 55486 / DSM 44775 / JCM 13855 / CB1190)</name>
    <dbReference type="NCBI Taxonomy" id="675635"/>
    <lineage>
        <taxon>Bacteria</taxon>
        <taxon>Bacillati</taxon>
        <taxon>Actinomycetota</taxon>
        <taxon>Actinomycetes</taxon>
        <taxon>Pseudonocardiales</taxon>
        <taxon>Pseudonocardiaceae</taxon>
        <taxon>Pseudonocardia</taxon>
    </lineage>
</organism>
<protein>
    <submittedName>
        <fullName evidence="4">SH3 type 3 domain protein</fullName>
    </submittedName>
</protein>
<dbReference type="Proteomes" id="UP000007809">
    <property type="component" value="Chromosome"/>
</dbReference>
<dbReference type="RefSeq" id="WP_013677629.1">
    <property type="nucleotide sequence ID" value="NC_015312.1"/>
</dbReference>
<evidence type="ECO:0000259" key="3">
    <source>
        <dbReference type="Pfam" id="PF08239"/>
    </source>
</evidence>